<dbReference type="Gene3D" id="3.40.640.10">
    <property type="entry name" value="Type I PLP-dependent aspartate aminotransferase-like (Major domain)"/>
    <property type="match status" value="1"/>
</dbReference>
<evidence type="ECO:0000313" key="7">
    <source>
        <dbReference type="EMBL" id="AND15604.1"/>
    </source>
</evidence>
<evidence type="ECO:0000313" key="8">
    <source>
        <dbReference type="Proteomes" id="UP000077071"/>
    </source>
</evidence>
<dbReference type="SUPFAM" id="SSF53383">
    <property type="entry name" value="PLP-dependent transferases"/>
    <property type="match status" value="1"/>
</dbReference>
<dbReference type="OrthoDB" id="199743at2"/>
<dbReference type="EMBL" id="CP015515">
    <property type="protein sequence ID" value="AND15604.1"/>
    <property type="molecule type" value="Genomic_DNA"/>
</dbReference>
<dbReference type="SUPFAM" id="SSF46785">
    <property type="entry name" value="Winged helix' DNA-binding domain"/>
    <property type="match status" value="1"/>
</dbReference>
<evidence type="ECO:0000259" key="6">
    <source>
        <dbReference type="PROSITE" id="PS50949"/>
    </source>
</evidence>
<dbReference type="InterPro" id="IPR015422">
    <property type="entry name" value="PyrdxlP-dep_Trfase_small"/>
</dbReference>
<dbReference type="PATRIC" id="fig|33888.3.peg.502"/>
<dbReference type="STRING" id="33888.A6122_0444"/>
<dbReference type="GO" id="GO:0003677">
    <property type="term" value="F:DNA binding"/>
    <property type="evidence" value="ECO:0007669"/>
    <property type="project" value="UniProtKB-KW"/>
</dbReference>
<dbReference type="RefSeq" id="WP_068251101.1">
    <property type="nucleotide sequence ID" value="NZ_CP015515.1"/>
</dbReference>
<keyword evidence="8" id="KW-1185">Reference proteome</keyword>
<dbReference type="InterPro" id="IPR004839">
    <property type="entry name" value="Aminotransferase_I/II_large"/>
</dbReference>
<dbReference type="InterPro" id="IPR036390">
    <property type="entry name" value="WH_DNA-bd_sf"/>
</dbReference>
<dbReference type="InterPro" id="IPR036388">
    <property type="entry name" value="WH-like_DNA-bd_sf"/>
</dbReference>
<evidence type="ECO:0000256" key="3">
    <source>
        <dbReference type="ARBA" id="ARBA00023015"/>
    </source>
</evidence>
<dbReference type="Pfam" id="PF00155">
    <property type="entry name" value="Aminotran_1_2"/>
    <property type="match status" value="1"/>
</dbReference>
<proteinExistence type="inferred from homology"/>
<dbReference type="PANTHER" id="PTHR46577">
    <property type="entry name" value="HTH-TYPE TRANSCRIPTIONAL REGULATORY PROTEIN GABR"/>
    <property type="match status" value="1"/>
</dbReference>
<dbReference type="InterPro" id="IPR000524">
    <property type="entry name" value="Tscrpt_reg_HTH_GntR"/>
</dbReference>
<dbReference type="InterPro" id="IPR015421">
    <property type="entry name" value="PyrdxlP-dep_Trfase_major"/>
</dbReference>
<dbReference type="SMART" id="SM00345">
    <property type="entry name" value="HTH_GNTR"/>
    <property type="match status" value="1"/>
</dbReference>
<feature type="domain" description="HTH gntR-type" evidence="6">
    <location>
        <begin position="25"/>
        <end position="93"/>
    </location>
</feature>
<dbReference type="CDD" id="cd00609">
    <property type="entry name" value="AAT_like"/>
    <property type="match status" value="1"/>
</dbReference>
<dbReference type="GO" id="GO:0003700">
    <property type="term" value="F:DNA-binding transcription factor activity"/>
    <property type="evidence" value="ECO:0007669"/>
    <property type="project" value="InterPro"/>
</dbReference>
<protein>
    <submittedName>
        <fullName evidence="7">GntR family transcriptional regulator</fullName>
    </submittedName>
</protein>
<dbReference type="CDD" id="cd07377">
    <property type="entry name" value="WHTH_GntR"/>
    <property type="match status" value="1"/>
</dbReference>
<dbReference type="AlphaFoldDB" id="A0A160KQU0"/>
<evidence type="ECO:0000256" key="4">
    <source>
        <dbReference type="ARBA" id="ARBA00023125"/>
    </source>
</evidence>
<organism evidence="7 8">
    <name type="scientific">Rathayibacter tritici</name>
    <dbReference type="NCBI Taxonomy" id="33888"/>
    <lineage>
        <taxon>Bacteria</taxon>
        <taxon>Bacillati</taxon>
        <taxon>Actinomycetota</taxon>
        <taxon>Actinomycetes</taxon>
        <taxon>Micrococcales</taxon>
        <taxon>Microbacteriaceae</taxon>
        <taxon>Rathayibacter</taxon>
    </lineage>
</organism>
<dbReference type="Pfam" id="PF00392">
    <property type="entry name" value="GntR"/>
    <property type="match status" value="1"/>
</dbReference>
<comment type="similarity">
    <text evidence="1">In the C-terminal section; belongs to the class-I pyridoxal-phosphate-dependent aminotransferase family.</text>
</comment>
<keyword evidence="5" id="KW-0804">Transcription</keyword>
<dbReference type="InterPro" id="IPR015424">
    <property type="entry name" value="PyrdxlP-dep_Trfase"/>
</dbReference>
<evidence type="ECO:0000256" key="5">
    <source>
        <dbReference type="ARBA" id="ARBA00023163"/>
    </source>
</evidence>
<dbReference type="InterPro" id="IPR051446">
    <property type="entry name" value="HTH_trans_reg/aminotransferase"/>
</dbReference>
<dbReference type="PANTHER" id="PTHR46577:SF1">
    <property type="entry name" value="HTH-TYPE TRANSCRIPTIONAL REGULATORY PROTEIN GABR"/>
    <property type="match status" value="1"/>
</dbReference>
<reference evidence="7 8" key="1">
    <citation type="submission" date="2016-05" db="EMBL/GenBank/DDBJ databases">
        <title>Complete genome sequence of Rathayibacter tritici NCPPB 1953.</title>
        <authorList>
            <person name="Park J."/>
            <person name="Lee H.-H."/>
            <person name="Lee S.-W."/>
            <person name="Seo Y.-S."/>
        </authorList>
    </citation>
    <scope>NUCLEOTIDE SEQUENCE [LARGE SCALE GENOMIC DNA]</scope>
    <source>
        <strain evidence="7 8">NCPPB 1953</strain>
    </source>
</reference>
<evidence type="ECO:0000256" key="2">
    <source>
        <dbReference type="ARBA" id="ARBA00022898"/>
    </source>
</evidence>
<keyword evidence="4" id="KW-0238">DNA-binding</keyword>
<gene>
    <name evidence="7" type="ORF">A6122_0444</name>
</gene>
<dbReference type="KEGG" id="rtn:A6122_0444"/>
<dbReference type="Proteomes" id="UP000077071">
    <property type="component" value="Chromosome"/>
</dbReference>
<name>A0A160KQU0_9MICO</name>
<accession>A0A160KQU0</accession>
<dbReference type="GO" id="GO:0030170">
    <property type="term" value="F:pyridoxal phosphate binding"/>
    <property type="evidence" value="ECO:0007669"/>
    <property type="project" value="InterPro"/>
</dbReference>
<dbReference type="PRINTS" id="PR00035">
    <property type="entry name" value="HTHGNTR"/>
</dbReference>
<sequence>MADVHFGARALQTLLGDWREQRGIRPAYLALADRIRLLGIDGRIPAGSRLPAERELSARLGVSRTTVAAAYRELRESGYLVSVRGSGSVTRLPGAAVHAVPSLAPDFLDFTKATLPAVPELAEAYTRAAQLAPEHFDSGSYDIVGLPVLRRAIAERYTARGLRTEPGQIMVTIGAQHAIALVARTLLARGDRALIEAPTYPHAYEALRLAGARLVSVNVDGADGWDGEGLIAALRGTSPSLAYLMPDFHNPTGRSMAPELRERAISAAVRQGTLIIADETTAELDIDRRMSPLPFAAYGPEGTVLSIGSVGKTLWGGIRIGWIRAERAVIRKLALARSASDLGTPILEQLLVADMLGRMDGVLELRRSQLRAGRDHLEVALANTVPEWSVPRVSGGLSTWVGLGRPASSQLALAARTAGLLITAGPRFGIDGAFERFLRIPIGYSPEATDRAVQALATAWAQVARHPAADPGYLADVV</sequence>
<keyword evidence="2" id="KW-0663">Pyridoxal phosphate</keyword>
<evidence type="ECO:0000256" key="1">
    <source>
        <dbReference type="ARBA" id="ARBA00005384"/>
    </source>
</evidence>
<dbReference type="Gene3D" id="3.90.1150.10">
    <property type="entry name" value="Aspartate Aminotransferase, domain 1"/>
    <property type="match status" value="1"/>
</dbReference>
<dbReference type="PROSITE" id="PS50949">
    <property type="entry name" value="HTH_GNTR"/>
    <property type="match status" value="1"/>
</dbReference>
<keyword evidence="3" id="KW-0805">Transcription regulation</keyword>
<dbReference type="Gene3D" id="1.10.10.10">
    <property type="entry name" value="Winged helix-like DNA-binding domain superfamily/Winged helix DNA-binding domain"/>
    <property type="match status" value="1"/>
</dbReference>